<keyword evidence="2" id="KW-1185">Reference proteome</keyword>
<gene>
    <name evidence="1" type="ORF">M9H77_10601</name>
</gene>
<dbReference type="EMBL" id="CM044703">
    <property type="protein sequence ID" value="KAI5670237.1"/>
    <property type="molecule type" value="Genomic_DNA"/>
</dbReference>
<name>A0ACC0BC83_CATRO</name>
<protein>
    <submittedName>
        <fullName evidence="1">Uncharacterized protein</fullName>
    </submittedName>
</protein>
<evidence type="ECO:0000313" key="1">
    <source>
        <dbReference type="EMBL" id="KAI5670237.1"/>
    </source>
</evidence>
<organism evidence="1 2">
    <name type="scientific">Catharanthus roseus</name>
    <name type="common">Madagascar periwinkle</name>
    <name type="synonym">Vinca rosea</name>
    <dbReference type="NCBI Taxonomy" id="4058"/>
    <lineage>
        <taxon>Eukaryota</taxon>
        <taxon>Viridiplantae</taxon>
        <taxon>Streptophyta</taxon>
        <taxon>Embryophyta</taxon>
        <taxon>Tracheophyta</taxon>
        <taxon>Spermatophyta</taxon>
        <taxon>Magnoliopsida</taxon>
        <taxon>eudicotyledons</taxon>
        <taxon>Gunneridae</taxon>
        <taxon>Pentapetalae</taxon>
        <taxon>asterids</taxon>
        <taxon>lamiids</taxon>
        <taxon>Gentianales</taxon>
        <taxon>Apocynaceae</taxon>
        <taxon>Rauvolfioideae</taxon>
        <taxon>Vinceae</taxon>
        <taxon>Catharanthinae</taxon>
        <taxon>Catharanthus</taxon>
    </lineage>
</organism>
<comment type="caution">
    <text evidence="1">The sequence shown here is derived from an EMBL/GenBank/DDBJ whole genome shotgun (WGS) entry which is preliminary data.</text>
</comment>
<proteinExistence type="predicted"/>
<dbReference type="Proteomes" id="UP001060085">
    <property type="component" value="Linkage Group LG03"/>
</dbReference>
<evidence type="ECO:0000313" key="2">
    <source>
        <dbReference type="Proteomes" id="UP001060085"/>
    </source>
</evidence>
<reference evidence="2" key="1">
    <citation type="journal article" date="2023" name="Nat. Plants">
        <title>Single-cell RNA sequencing provides a high-resolution roadmap for understanding the multicellular compartmentation of specialized metabolism.</title>
        <authorList>
            <person name="Sun S."/>
            <person name="Shen X."/>
            <person name="Li Y."/>
            <person name="Li Y."/>
            <person name="Wang S."/>
            <person name="Li R."/>
            <person name="Zhang H."/>
            <person name="Shen G."/>
            <person name="Guo B."/>
            <person name="Wei J."/>
            <person name="Xu J."/>
            <person name="St-Pierre B."/>
            <person name="Chen S."/>
            <person name="Sun C."/>
        </authorList>
    </citation>
    <scope>NUCLEOTIDE SEQUENCE [LARGE SCALE GENOMIC DNA]</scope>
</reference>
<accession>A0ACC0BC83</accession>
<sequence length="170" mass="19768">MRLINPPTSHKSPSSSESKPPFSLSLSLSLSLSIYIYIKDPTYMFYTIIMISRKSSYYCFLLIIIFMISFFLVFSIHACNARSIIRNNADSCKIEKRVGQSEDSFEEHELMKKKMNKGIGKGRNSDPFRFISLERSVSNYRKKQYKYDKSPAGLFYADYSRPRTRPPSHN</sequence>